<keyword evidence="7 10" id="KW-1133">Transmembrane helix</keyword>
<feature type="signal peptide" evidence="11">
    <location>
        <begin position="1"/>
        <end position="38"/>
    </location>
</feature>
<dbReference type="GO" id="GO:1990430">
    <property type="term" value="F:extracellular matrix protein binding"/>
    <property type="evidence" value="ECO:0007669"/>
    <property type="project" value="TreeGrafter"/>
</dbReference>
<dbReference type="InterPro" id="IPR051505">
    <property type="entry name" value="C-type_lectin_domain"/>
</dbReference>
<keyword evidence="13" id="KW-1185">Reference proteome</keyword>
<keyword evidence="5 11" id="KW-0732">Signal</keyword>
<evidence type="ECO:0000256" key="5">
    <source>
        <dbReference type="ARBA" id="ARBA00022729"/>
    </source>
</evidence>
<dbReference type="PANTHER" id="PTHR14789">
    <property type="entry name" value="CHONDROLECTIN VARIANT CHODLFDELTAE"/>
    <property type="match status" value="1"/>
</dbReference>
<dbReference type="KEGG" id="pvt:110086354"/>
<dbReference type="GO" id="GO:0005576">
    <property type="term" value="C:extracellular region"/>
    <property type="evidence" value="ECO:0007669"/>
    <property type="project" value="UniProtKB-SubCell"/>
</dbReference>
<dbReference type="RefSeq" id="XP_020662889.2">
    <property type="nucleotide sequence ID" value="XM_020807230.2"/>
</dbReference>
<dbReference type="GO" id="GO:0050840">
    <property type="term" value="F:extracellular matrix binding"/>
    <property type="evidence" value="ECO:0007669"/>
    <property type="project" value="TreeGrafter"/>
</dbReference>
<feature type="compositionally biased region" description="Low complexity" evidence="9">
    <location>
        <begin position="338"/>
        <end position="349"/>
    </location>
</feature>
<feature type="domain" description="C-type lectin" evidence="12">
    <location>
        <begin position="50"/>
        <end position="177"/>
    </location>
</feature>
<proteinExistence type="predicted"/>
<evidence type="ECO:0000256" key="9">
    <source>
        <dbReference type="SAM" id="MobiDB-lite"/>
    </source>
</evidence>
<feature type="region of interest" description="Disordered" evidence="9">
    <location>
        <begin position="323"/>
        <end position="364"/>
    </location>
</feature>
<evidence type="ECO:0000256" key="10">
    <source>
        <dbReference type="SAM" id="Phobius"/>
    </source>
</evidence>
<keyword evidence="6" id="KW-0430">Lectin</keyword>
<feature type="region of interest" description="Disordered" evidence="9">
    <location>
        <begin position="416"/>
        <end position="469"/>
    </location>
</feature>
<dbReference type="GeneID" id="110086354"/>
<dbReference type="CTD" id="161198"/>
<dbReference type="PANTHER" id="PTHR14789:SF5">
    <property type="entry name" value="C-TYPE LECTIN DOMAIN FAMILY 14 MEMBER A"/>
    <property type="match status" value="1"/>
</dbReference>
<dbReference type="GO" id="GO:0030246">
    <property type="term" value="F:carbohydrate binding"/>
    <property type="evidence" value="ECO:0007669"/>
    <property type="project" value="UniProtKB-KW"/>
</dbReference>
<dbReference type="PROSITE" id="PS50041">
    <property type="entry name" value="C_TYPE_LECTIN_2"/>
    <property type="match status" value="1"/>
</dbReference>
<dbReference type="AlphaFoldDB" id="A0A6J0UXD8"/>
<reference evidence="13" key="1">
    <citation type="submission" date="2025-05" db="UniProtKB">
        <authorList>
            <consortium name="RefSeq"/>
        </authorList>
    </citation>
    <scope>NUCLEOTIDE SEQUENCE [LARGE SCALE GENOMIC DNA]</scope>
</reference>
<evidence type="ECO:0000256" key="1">
    <source>
        <dbReference type="ARBA" id="ARBA00004479"/>
    </source>
</evidence>
<evidence type="ECO:0000259" key="12">
    <source>
        <dbReference type="PROSITE" id="PS50041"/>
    </source>
</evidence>
<dbReference type="GO" id="GO:0031012">
    <property type="term" value="C:extracellular matrix"/>
    <property type="evidence" value="ECO:0007669"/>
    <property type="project" value="TreeGrafter"/>
</dbReference>
<feature type="chain" id="PRO_5047514481" evidence="11">
    <location>
        <begin position="39"/>
        <end position="469"/>
    </location>
</feature>
<evidence type="ECO:0000256" key="11">
    <source>
        <dbReference type="SAM" id="SignalP"/>
    </source>
</evidence>
<sequence>MSVTAAPPIVEQAVNMRRLILASLVFLWPLTAPGGSAAEPHLGHRTWCDGSAACYSVHLGKFTFQRAKNACAEYGGGLSTASGRTEIQALLALLRGIASGSGARLFWLSLLRKAPQCTREDLPLRGFSWAAAVGSQESPANDTSETPPWVTEPVKSCTKQRCAGLSVTLGQPLPGSWGLREQACTSASSGGYICKYRSEDACPARHPPSGAHRLRYTLPHRLQSPAAEFRPPGTVLTLRCSPGQEARFVCRLSPDGYHWEGAGHGLCSCPSGLWSPTEGACVALGDCLSAQGAFLCLCSRGSRLEATEAACVGVVRTGDAGTARTGLSTPATTGAFGPNSTSPPSQNTSLEPFPPAAGNGTDAGAEEAWPLPASSNYVFILVTVAVVLLVILIMAALQVFQACFRVCCASKRSQAKKDSAPATAAEEDLDVSATRTHSEHSLGPSKAESREASPDDGMPGDGLGDFGQP</sequence>
<evidence type="ECO:0000313" key="13">
    <source>
        <dbReference type="Proteomes" id="UP001652642"/>
    </source>
</evidence>
<evidence type="ECO:0000256" key="4">
    <source>
        <dbReference type="ARBA" id="ARBA00022692"/>
    </source>
</evidence>
<keyword evidence="3" id="KW-0964">Secreted</keyword>
<evidence type="ECO:0000256" key="7">
    <source>
        <dbReference type="ARBA" id="ARBA00022989"/>
    </source>
</evidence>
<keyword evidence="8 10" id="KW-0472">Membrane</keyword>
<keyword evidence="4 10" id="KW-0812">Transmembrane</keyword>
<feature type="transmembrane region" description="Helical" evidence="10">
    <location>
        <begin position="377"/>
        <end position="404"/>
    </location>
</feature>
<feature type="compositionally biased region" description="Gly residues" evidence="9">
    <location>
        <begin position="459"/>
        <end position="469"/>
    </location>
</feature>
<gene>
    <name evidence="14" type="primary">CLEC14A</name>
</gene>
<organism evidence="13 14">
    <name type="scientific">Pogona vitticeps</name>
    <name type="common">central bearded dragon</name>
    <dbReference type="NCBI Taxonomy" id="103695"/>
    <lineage>
        <taxon>Eukaryota</taxon>
        <taxon>Metazoa</taxon>
        <taxon>Chordata</taxon>
        <taxon>Craniata</taxon>
        <taxon>Vertebrata</taxon>
        <taxon>Euteleostomi</taxon>
        <taxon>Lepidosauria</taxon>
        <taxon>Squamata</taxon>
        <taxon>Bifurcata</taxon>
        <taxon>Unidentata</taxon>
        <taxon>Episquamata</taxon>
        <taxon>Toxicofera</taxon>
        <taxon>Iguania</taxon>
        <taxon>Acrodonta</taxon>
        <taxon>Agamidae</taxon>
        <taxon>Amphibolurinae</taxon>
        <taxon>Pogona</taxon>
    </lineage>
</organism>
<dbReference type="OrthoDB" id="9890094at2759"/>
<dbReference type="GO" id="GO:0016477">
    <property type="term" value="P:cell migration"/>
    <property type="evidence" value="ECO:0007669"/>
    <property type="project" value="TreeGrafter"/>
</dbReference>
<dbReference type="InterPro" id="IPR001304">
    <property type="entry name" value="C-type_lectin-like"/>
</dbReference>
<evidence type="ECO:0000256" key="6">
    <source>
        <dbReference type="ARBA" id="ARBA00022734"/>
    </source>
</evidence>
<dbReference type="InParanoid" id="A0A6J0UXD8"/>
<accession>A0A6J0UXD8</accession>
<evidence type="ECO:0000256" key="3">
    <source>
        <dbReference type="ARBA" id="ARBA00022525"/>
    </source>
</evidence>
<evidence type="ECO:0000256" key="2">
    <source>
        <dbReference type="ARBA" id="ARBA00004613"/>
    </source>
</evidence>
<dbReference type="SUPFAM" id="SSF56436">
    <property type="entry name" value="C-type lectin-like"/>
    <property type="match status" value="1"/>
</dbReference>
<evidence type="ECO:0000256" key="8">
    <source>
        <dbReference type="ARBA" id="ARBA00023136"/>
    </source>
</evidence>
<protein>
    <submittedName>
        <fullName evidence="14">C-type lectin domain family 14 member A</fullName>
    </submittedName>
</protein>
<evidence type="ECO:0000313" key="14">
    <source>
        <dbReference type="RefSeq" id="XP_020662889.2"/>
    </source>
</evidence>
<dbReference type="InterPro" id="IPR016187">
    <property type="entry name" value="CTDL_fold"/>
</dbReference>
<comment type="subcellular location">
    <subcellularLocation>
        <location evidence="1">Membrane</location>
        <topology evidence="1">Single-pass type I membrane protein</topology>
    </subcellularLocation>
    <subcellularLocation>
        <location evidence="2">Secreted</location>
    </subcellularLocation>
</comment>
<dbReference type="Gene3D" id="3.10.100.10">
    <property type="entry name" value="Mannose-Binding Protein A, subunit A"/>
    <property type="match status" value="1"/>
</dbReference>
<dbReference type="InterPro" id="IPR016186">
    <property type="entry name" value="C-type_lectin-like/link_sf"/>
</dbReference>
<dbReference type="GO" id="GO:0009897">
    <property type="term" value="C:external side of plasma membrane"/>
    <property type="evidence" value="ECO:0007669"/>
    <property type="project" value="TreeGrafter"/>
</dbReference>
<dbReference type="Proteomes" id="UP001652642">
    <property type="component" value="Chromosome 1"/>
</dbReference>
<reference evidence="14" key="2">
    <citation type="submission" date="2025-08" db="UniProtKB">
        <authorList>
            <consortium name="RefSeq"/>
        </authorList>
    </citation>
    <scope>IDENTIFICATION</scope>
</reference>
<name>A0A6J0UXD8_9SAUR</name>